<evidence type="ECO:0000256" key="3">
    <source>
        <dbReference type="ARBA" id="ARBA00022833"/>
    </source>
</evidence>
<reference evidence="5" key="1">
    <citation type="submission" date="2021-12" db="EMBL/GenBank/DDBJ databases">
        <authorList>
            <person name="Veyrier F.J."/>
        </authorList>
    </citation>
    <scope>NUCLEOTIDE SEQUENCE</scope>
    <source>
        <strain evidence="5">17694</strain>
    </source>
</reference>
<evidence type="ECO:0000256" key="1">
    <source>
        <dbReference type="ARBA" id="ARBA00001947"/>
    </source>
</evidence>
<dbReference type="GO" id="GO:0008270">
    <property type="term" value="F:zinc ion binding"/>
    <property type="evidence" value="ECO:0007669"/>
    <property type="project" value="InterPro"/>
</dbReference>
<dbReference type="GO" id="GO:0003871">
    <property type="term" value="F:5-methyltetrahydropteroyltriglutamate-homocysteine S-methyltransferase activity"/>
    <property type="evidence" value="ECO:0007669"/>
    <property type="project" value="InterPro"/>
</dbReference>
<dbReference type="PANTHER" id="PTHR30519">
    <property type="entry name" value="5-METHYLTETRAHYDROPTEROYLTRIGLUTAMATE--HOMOCYSTEINE METHYLTRANSFERASE"/>
    <property type="match status" value="1"/>
</dbReference>
<dbReference type="Pfam" id="PF01717">
    <property type="entry name" value="Meth_synt_2"/>
    <property type="match status" value="1"/>
</dbReference>
<organism evidence="5 6">
    <name type="scientific">Conchiformibius kuhniae</name>
    <dbReference type="NCBI Taxonomy" id="211502"/>
    <lineage>
        <taxon>Bacteria</taxon>
        <taxon>Pseudomonadati</taxon>
        <taxon>Pseudomonadota</taxon>
        <taxon>Betaproteobacteria</taxon>
        <taxon>Neisseriales</taxon>
        <taxon>Neisseriaceae</taxon>
        <taxon>Conchiformibius</taxon>
    </lineage>
</organism>
<comment type="cofactor">
    <cofactor evidence="1">
        <name>Zn(2+)</name>
        <dbReference type="ChEBI" id="CHEBI:29105"/>
    </cofactor>
</comment>
<dbReference type="Gene3D" id="3.20.20.210">
    <property type="match status" value="1"/>
</dbReference>
<sequence>MFKWSFVRDDVPLSVVAKQIALALNDEVLDLEKAGIKVIQIDEPAIREAMPLKKAQWDEYLAWACEAFRLSSTGAADSTQIHTHMCYSEFNDILPAIASMDADVITIETSRSDMELLTAFGDFKYPNDIGRACTTFTARACRKPPKSSICCVKRWTWCPLSVCG</sequence>
<dbReference type="GO" id="GO:0009086">
    <property type="term" value="P:methionine biosynthetic process"/>
    <property type="evidence" value="ECO:0007669"/>
    <property type="project" value="InterPro"/>
</dbReference>
<accession>A0A8T9MUM1</accession>
<evidence type="ECO:0000313" key="6">
    <source>
        <dbReference type="Proteomes" id="UP000831534"/>
    </source>
</evidence>
<gene>
    <name evidence="5" type="ORF">LVJ77_07080</name>
</gene>
<reference evidence="5" key="2">
    <citation type="journal article" date="2022" name="Res Sq">
        <title>Evolution of multicellular longitudinally dividing oral cavity symbionts (Neisseriaceae).</title>
        <authorList>
            <person name="Nyongesa S."/>
            <person name="Weber P."/>
            <person name="Bernet E."/>
            <person name="Pullido F."/>
            <person name="Nieckarz M."/>
            <person name="Delaby M."/>
            <person name="Nieves C."/>
            <person name="Viehboeck T."/>
            <person name="Krause N."/>
            <person name="Rivera-Millot A."/>
            <person name="Nakamura A."/>
            <person name="Vischer N."/>
            <person name="VanNieuwenhze M."/>
            <person name="Brun Y."/>
            <person name="Cava F."/>
            <person name="Bulgheresi S."/>
            <person name="Veyrier F."/>
        </authorList>
    </citation>
    <scope>NUCLEOTIDE SEQUENCE</scope>
    <source>
        <strain evidence="5">17694</strain>
    </source>
</reference>
<evidence type="ECO:0000313" key="5">
    <source>
        <dbReference type="EMBL" id="UOP04196.1"/>
    </source>
</evidence>
<keyword evidence="3" id="KW-0862">Zinc</keyword>
<dbReference type="InterPro" id="IPR038071">
    <property type="entry name" value="UROD/MetE-like_sf"/>
</dbReference>
<dbReference type="EMBL" id="CP091521">
    <property type="protein sequence ID" value="UOP04196.1"/>
    <property type="molecule type" value="Genomic_DNA"/>
</dbReference>
<evidence type="ECO:0000259" key="4">
    <source>
        <dbReference type="Pfam" id="PF01717"/>
    </source>
</evidence>
<protein>
    <recommendedName>
        <fullName evidence="4">Cobalamin-independent methionine synthase MetE C-terminal/archaeal domain-containing protein</fullName>
    </recommendedName>
</protein>
<name>A0A8T9MUM1_9NEIS</name>
<dbReference type="InterPro" id="IPR002629">
    <property type="entry name" value="Met_Synth_C/arc"/>
</dbReference>
<feature type="domain" description="Cobalamin-independent methionine synthase MetE C-terminal/archaeal" evidence="4">
    <location>
        <begin position="1"/>
        <end position="138"/>
    </location>
</feature>
<proteinExistence type="predicted"/>
<dbReference type="AlphaFoldDB" id="A0A8T9MUM1"/>
<dbReference type="Proteomes" id="UP000831534">
    <property type="component" value="Chromosome"/>
</dbReference>
<keyword evidence="2" id="KW-0479">Metal-binding</keyword>
<dbReference type="SUPFAM" id="SSF51726">
    <property type="entry name" value="UROD/MetE-like"/>
    <property type="match status" value="1"/>
</dbReference>
<keyword evidence="6" id="KW-1185">Reference proteome</keyword>
<evidence type="ECO:0000256" key="2">
    <source>
        <dbReference type="ARBA" id="ARBA00022723"/>
    </source>
</evidence>